<dbReference type="NCBIfam" id="NF003971">
    <property type="entry name" value="PRK05465.1"/>
    <property type="match status" value="1"/>
</dbReference>
<comment type="catalytic activity">
    <reaction evidence="5">
        <text>ethanolamine = acetaldehyde + NH4(+)</text>
        <dbReference type="Rhea" id="RHEA:15313"/>
        <dbReference type="ChEBI" id="CHEBI:15343"/>
        <dbReference type="ChEBI" id="CHEBI:28938"/>
        <dbReference type="ChEBI" id="CHEBI:57603"/>
        <dbReference type="EC" id="4.3.1.7"/>
    </reaction>
</comment>
<dbReference type="EC" id="4.3.1.7" evidence="5"/>
<evidence type="ECO:0000256" key="4">
    <source>
        <dbReference type="ARBA" id="ARBA00024446"/>
    </source>
</evidence>
<accession>A0ABW8RMN4</accession>
<dbReference type="Gene3D" id="3.40.50.11240">
    <property type="entry name" value="Ethanolamine ammonia-lyase light chain (EutC)"/>
    <property type="match status" value="1"/>
</dbReference>
<dbReference type="InterPro" id="IPR042255">
    <property type="entry name" value="EutC_N"/>
</dbReference>
<comment type="function">
    <text evidence="5">Catalyzes the deamination of various vicinal amino-alcohols to oxo compounds. Allows this organism to utilize ethanolamine as the sole source of nitrogen and carbon in the presence of external vitamin B12.</text>
</comment>
<sequence length="293" mass="32337">MDIQAIVKQVLEELGKSELKNVRPSTTPIYQEKVEKMVRSIVYEKEKVVRVNSPMDGEIIEKVQSITPARIGIGRTGTRMKTREYLDFRIDHAAAQDAVFRGVSEEFLSELNLPVLQSKSESMDEYLMNLDSGRKLDDASRKWAEKNLSKGKQVQIIVSDGLSSTGVEANIRDLLPALVQGLQVKNISLGEPVFIKRSRVWIQDELASITNCDVVISLIGERPGLATAKSISAYLIYRPSEDTVEADRTVISNIHDGGIPPVEAGAYLADLIGDVLKNKASGVKLTQLKLSSD</sequence>
<evidence type="ECO:0000256" key="1">
    <source>
        <dbReference type="ARBA" id="ARBA00022628"/>
    </source>
</evidence>
<evidence type="ECO:0000256" key="3">
    <source>
        <dbReference type="ARBA" id="ARBA00023285"/>
    </source>
</evidence>
<protein>
    <recommendedName>
        <fullName evidence="5">Ethanolamine ammonia-lyase small subunit</fullName>
        <shortName evidence="5">EAL small subunit</shortName>
        <ecNumber evidence="5">4.3.1.7</ecNumber>
    </recommendedName>
</protein>
<keyword evidence="2 5" id="KW-0456">Lyase</keyword>
<feature type="binding site" evidence="5">
    <location>
        <position position="200"/>
    </location>
    <ligand>
        <name>adenosylcob(III)alamin</name>
        <dbReference type="ChEBI" id="CHEBI:18408"/>
    </ligand>
</feature>
<dbReference type="PANTHER" id="PTHR39330">
    <property type="entry name" value="ETHANOLAMINE AMMONIA-LYASE LIGHT CHAIN"/>
    <property type="match status" value="1"/>
</dbReference>
<keyword evidence="4 5" id="KW-1283">Bacterial microcompartment</keyword>
<comment type="subunit">
    <text evidence="5">The basic unit is a heterodimer which dimerizes to form tetramers. The heterotetramers trimerize; 6 large subunits form a core ring with 6 small subunits projecting outwards.</text>
</comment>
<dbReference type="Pfam" id="PF05985">
    <property type="entry name" value="EutC"/>
    <property type="match status" value="1"/>
</dbReference>
<evidence type="ECO:0000313" key="6">
    <source>
        <dbReference type="EMBL" id="MFK9094805.1"/>
    </source>
</evidence>
<dbReference type="GO" id="GO:0008851">
    <property type="term" value="F:ethanolamine ammonia-lyase activity"/>
    <property type="evidence" value="ECO:0007669"/>
    <property type="project" value="UniProtKB-EC"/>
</dbReference>
<gene>
    <name evidence="5 6" type="primary">eutC</name>
    <name evidence="6" type="ORF">ACJEBI_25440</name>
</gene>
<evidence type="ECO:0000256" key="2">
    <source>
        <dbReference type="ARBA" id="ARBA00023239"/>
    </source>
</evidence>
<keyword evidence="3 5" id="KW-0170">Cobalt</keyword>
<feature type="binding site" evidence="5">
    <location>
        <position position="221"/>
    </location>
    <ligand>
        <name>adenosylcob(III)alamin</name>
        <dbReference type="ChEBI" id="CHEBI:18408"/>
    </ligand>
</feature>
<comment type="similarity">
    <text evidence="5">Belongs to the EutC family.</text>
</comment>
<name>A0ABW8RMN4_9BACI</name>
<keyword evidence="1 5" id="KW-0846">Cobalamin</keyword>
<evidence type="ECO:0000313" key="7">
    <source>
        <dbReference type="Proteomes" id="UP001623041"/>
    </source>
</evidence>
<dbReference type="Gene3D" id="1.10.30.40">
    <property type="entry name" value="Ethanolamine ammonia-lyase light chain (EutC), N-terminal domain"/>
    <property type="match status" value="1"/>
</dbReference>
<comment type="pathway">
    <text evidence="5">Amine and polyamine degradation; ethanolamine degradation.</text>
</comment>
<comment type="caution">
    <text evidence="6">The sequence shown here is derived from an EMBL/GenBank/DDBJ whole genome shotgun (WGS) entry which is preliminary data.</text>
</comment>
<dbReference type="Proteomes" id="UP001623041">
    <property type="component" value="Unassembled WGS sequence"/>
</dbReference>
<comment type="subcellular location">
    <subcellularLocation>
        <location evidence="5">Bacterial microcompartment</location>
    </subcellularLocation>
</comment>
<organism evidence="6 7">
    <name type="scientific">Bacillus salipaludis</name>
    <dbReference type="NCBI Taxonomy" id="2547811"/>
    <lineage>
        <taxon>Bacteria</taxon>
        <taxon>Bacillati</taxon>
        <taxon>Bacillota</taxon>
        <taxon>Bacilli</taxon>
        <taxon>Bacillales</taxon>
        <taxon>Bacillaceae</taxon>
        <taxon>Bacillus</taxon>
    </lineage>
</organism>
<dbReference type="InterPro" id="IPR009246">
    <property type="entry name" value="EutC"/>
</dbReference>
<dbReference type="HAMAP" id="MF_00601">
    <property type="entry name" value="EutC"/>
    <property type="match status" value="1"/>
</dbReference>
<dbReference type="EMBL" id="JBJHQH010000028">
    <property type="protein sequence ID" value="MFK9094805.1"/>
    <property type="molecule type" value="Genomic_DNA"/>
</dbReference>
<evidence type="ECO:0000256" key="5">
    <source>
        <dbReference type="HAMAP-Rule" id="MF_00601"/>
    </source>
</evidence>
<reference evidence="6 7" key="1">
    <citation type="submission" date="2024-11" db="EMBL/GenBank/DDBJ databases">
        <authorList>
            <person name="Lucas J.A."/>
        </authorList>
    </citation>
    <scope>NUCLEOTIDE SEQUENCE [LARGE SCALE GENOMIC DNA]</scope>
    <source>
        <strain evidence="6 7">Z 5.4</strain>
    </source>
</reference>
<dbReference type="RefSeq" id="WP_406583258.1">
    <property type="nucleotide sequence ID" value="NZ_JBJHQH010000028.1"/>
</dbReference>
<dbReference type="InterPro" id="IPR042251">
    <property type="entry name" value="EutC_C"/>
</dbReference>
<keyword evidence="7" id="KW-1185">Reference proteome</keyword>
<dbReference type="PIRSF" id="PIRSF018982">
    <property type="entry name" value="EutC"/>
    <property type="match status" value="1"/>
</dbReference>
<proteinExistence type="inferred from homology"/>
<comment type="cofactor">
    <cofactor evidence="5">
        <name>adenosylcob(III)alamin</name>
        <dbReference type="ChEBI" id="CHEBI:18408"/>
    </cofactor>
    <text evidence="5">Binds between the large and small subunits.</text>
</comment>
<dbReference type="PANTHER" id="PTHR39330:SF1">
    <property type="entry name" value="ETHANOLAMINE AMMONIA-LYASE SMALL SUBUNIT"/>
    <property type="match status" value="1"/>
</dbReference>